<accession>A0A8S3V969</accession>
<protein>
    <submittedName>
        <fullName evidence="1">Uncharacterized protein</fullName>
    </submittedName>
</protein>
<gene>
    <name evidence="1" type="ORF">MEDL_65286</name>
</gene>
<keyword evidence="2" id="KW-1185">Reference proteome</keyword>
<proteinExistence type="predicted"/>
<dbReference type="AlphaFoldDB" id="A0A8S3V969"/>
<organism evidence="1 2">
    <name type="scientific">Mytilus edulis</name>
    <name type="common">Blue mussel</name>
    <dbReference type="NCBI Taxonomy" id="6550"/>
    <lineage>
        <taxon>Eukaryota</taxon>
        <taxon>Metazoa</taxon>
        <taxon>Spiralia</taxon>
        <taxon>Lophotrochozoa</taxon>
        <taxon>Mollusca</taxon>
        <taxon>Bivalvia</taxon>
        <taxon>Autobranchia</taxon>
        <taxon>Pteriomorphia</taxon>
        <taxon>Mytilida</taxon>
        <taxon>Mytiloidea</taxon>
        <taxon>Mytilidae</taxon>
        <taxon>Mytilinae</taxon>
        <taxon>Mytilus</taxon>
    </lineage>
</organism>
<name>A0A8S3V969_MYTED</name>
<dbReference type="OrthoDB" id="10506710at2759"/>
<dbReference type="EMBL" id="CAJPWZ010003167">
    <property type="protein sequence ID" value="CAG2253771.1"/>
    <property type="molecule type" value="Genomic_DNA"/>
</dbReference>
<evidence type="ECO:0000313" key="1">
    <source>
        <dbReference type="EMBL" id="CAG2253771.1"/>
    </source>
</evidence>
<evidence type="ECO:0000313" key="2">
    <source>
        <dbReference type="Proteomes" id="UP000683360"/>
    </source>
</evidence>
<reference evidence="1" key="1">
    <citation type="submission" date="2021-03" db="EMBL/GenBank/DDBJ databases">
        <authorList>
            <person name="Bekaert M."/>
        </authorList>
    </citation>
    <scope>NUCLEOTIDE SEQUENCE</scope>
</reference>
<sequence length="325" mass="36783">MTISRQHKRGQYRSGTTLSKEMRDAHNIFCKRNSSRKEELQEQRYIGLNPFLLAANDILDKSQKTGNKSSPLVTHEVQSTVHTVHHQSQRPDGSQVDMTGSIMISDFGRCFGTFEKHWKMHFNGTADTLSLEILRMNSSDFSEFICKCGEDDQDMPETFNRSAEYTAKQVEIHISTKKVFPMLKCNTTYYETFSKCNNSIFCNQNSSTGIKHVEEILQQHESFKVSNFTFYKADSVLIVNMNDLTCSAITLQVKCHVGSKPFSFSVSAEVDCNFFQTIGLLEVVLSFAEKDAGECFIGESVLILLGVMDFCGVHECFLDEPGDEL</sequence>
<comment type="caution">
    <text evidence="1">The sequence shown here is derived from an EMBL/GenBank/DDBJ whole genome shotgun (WGS) entry which is preliminary data.</text>
</comment>
<dbReference type="Proteomes" id="UP000683360">
    <property type="component" value="Unassembled WGS sequence"/>
</dbReference>